<accession>A0A0C3QE52</accession>
<dbReference type="InterPro" id="IPR014710">
    <property type="entry name" value="RmlC-like_jellyroll"/>
</dbReference>
<dbReference type="Pfam" id="PF06172">
    <property type="entry name" value="Cupin_5"/>
    <property type="match status" value="1"/>
</dbReference>
<dbReference type="Gene3D" id="2.60.120.10">
    <property type="entry name" value="Jelly Rolls"/>
    <property type="match status" value="1"/>
</dbReference>
<dbReference type="PANTHER" id="PTHR33387">
    <property type="entry name" value="RMLC-LIKE JELLY ROLL FOLD PROTEIN"/>
    <property type="match status" value="1"/>
</dbReference>
<proteinExistence type="predicted"/>
<organism evidence="2 3">
    <name type="scientific">Tulasnella calospora MUT 4182</name>
    <dbReference type="NCBI Taxonomy" id="1051891"/>
    <lineage>
        <taxon>Eukaryota</taxon>
        <taxon>Fungi</taxon>
        <taxon>Dikarya</taxon>
        <taxon>Basidiomycota</taxon>
        <taxon>Agaricomycotina</taxon>
        <taxon>Agaricomycetes</taxon>
        <taxon>Cantharellales</taxon>
        <taxon>Tulasnellaceae</taxon>
        <taxon>Tulasnella</taxon>
    </lineage>
</organism>
<feature type="domain" description="DUF985" evidence="1">
    <location>
        <begin position="15"/>
        <end position="166"/>
    </location>
</feature>
<dbReference type="InterPro" id="IPR009327">
    <property type="entry name" value="Cupin_DUF985"/>
</dbReference>
<dbReference type="InterPro" id="IPR039935">
    <property type="entry name" value="YML079W-like"/>
</dbReference>
<dbReference type="CDD" id="cd06121">
    <property type="entry name" value="cupin_YML079wp"/>
    <property type="match status" value="1"/>
</dbReference>
<reference evidence="2 3" key="1">
    <citation type="submission" date="2014-04" db="EMBL/GenBank/DDBJ databases">
        <authorList>
            <consortium name="DOE Joint Genome Institute"/>
            <person name="Kuo A."/>
            <person name="Girlanda M."/>
            <person name="Perotto S."/>
            <person name="Kohler A."/>
            <person name="Nagy L.G."/>
            <person name="Floudas D."/>
            <person name="Copeland A."/>
            <person name="Barry K.W."/>
            <person name="Cichocki N."/>
            <person name="Veneault-Fourrey C."/>
            <person name="LaButti K."/>
            <person name="Lindquist E.A."/>
            <person name="Lipzen A."/>
            <person name="Lundell T."/>
            <person name="Morin E."/>
            <person name="Murat C."/>
            <person name="Sun H."/>
            <person name="Tunlid A."/>
            <person name="Henrissat B."/>
            <person name="Grigoriev I.V."/>
            <person name="Hibbett D.S."/>
            <person name="Martin F."/>
            <person name="Nordberg H.P."/>
            <person name="Cantor M.N."/>
            <person name="Hua S.X."/>
        </authorList>
    </citation>
    <scope>NUCLEOTIDE SEQUENCE [LARGE SCALE GENOMIC DNA]</scope>
    <source>
        <strain evidence="2 3">MUT 4182</strain>
    </source>
</reference>
<dbReference type="Proteomes" id="UP000054248">
    <property type="component" value="Unassembled WGS sequence"/>
</dbReference>
<evidence type="ECO:0000259" key="1">
    <source>
        <dbReference type="Pfam" id="PF06172"/>
    </source>
</evidence>
<dbReference type="InterPro" id="IPR011051">
    <property type="entry name" value="RmlC_Cupin_sf"/>
</dbReference>
<protein>
    <recommendedName>
        <fullName evidence="1">DUF985 domain-containing protein</fullName>
    </recommendedName>
</protein>
<name>A0A0C3QE52_9AGAM</name>
<dbReference type="PANTHER" id="PTHR33387:SF3">
    <property type="entry name" value="DUF985 DOMAIN-CONTAINING PROTEIN"/>
    <property type="match status" value="1"/>
</dbReference>
<dbReference type="AlphaFoldDB" id="A0A0C3QE52"/>
<keyword evidence="3" id="KW-1185">Reference proteome</keyword>
<dbReference type="HOGENOM" id="CLU_097615_0_0_1"/>
<gene>
    <name evidence="2" type="ORF">M407DRAFT_27300</name>
</gene>
<dbReference type="OrthoDB" id="6614653at2759"/>
<sequence>MTGFTLYDYTTPNSQLVKDLKLEKHIEGGYFAETQRDEHVVSSPLAGGAPRPISTTIYYLLTAEEPRGYFHRNKSHTMHVLHQGRSQYTLIIPNPSGPPSVTHATMGADASAGETRQLFVGSNVWKMSQIPEEDVALAKKNGAEESVGCLITEVVSPGFVWEDHEWMTMKDLEDLFEGVEGGKEKMKEFVKYIRPE</sequence>
<reference evidence="3" key="2">
    <citation type="submission" date="2015-01" db="EMBL/GenBank/DDBJ databases">
        <title>Evolutionary Origins and Diversification of the Mycorrhizal Mutualists.</title>
        <authorList>
            <consortium name="DOE Joint Genome Institute"/>
            <consortium name="Mycorrhizal Genomics Consortium"/>
            <person name="Kohler A."/>
            <person name="Kuo A."/>
            <person name="Nagy L.G."/>
            <person name="Floudas D."/>
            <person name="Copeland A."/>
            <person name="Barry K.W."/>
            <person name="Cichocki N."/>
            <person name="Veneault-Fourrey C."/>
            <person name="LaButti K."/>
            <person name="Lindquist E.A."/>
            <person name="Lipzen A."/>
            <person name="Lundell T."/>
            <person name="Morin E."/>
            <person name="Murat C."/>
            <person name="Riley R."/>
            <person name="Ohm R."/>
            <person name="Sun H."/>
            <person name="Tunlid A."/>
            <person name="Henrissat B."/>
            <person name="Grigoriev I.V."/>
            <person name="Hibbett D.S."/>
            <person name="Martin F."/>
        </authorList>
    </citation>
    <scope>NUCLEOTIDE SEQUENCE [LARGE SCALE GENOMIC DNA]</scope>
    <source>
        <strain evidence="3">MUT 4182</strain>
    </source>
</reference>
<dbReference type="SUPFAM" id="SSF51182">
    <property type="entry name" value="RmlC-like cupins"/>
    <property type="match status" value="1"/>
</dbReference>
<evidence type="ECO:0000313" key="2">
    <source>
        <dbReference type="EMBL" id="KIO23229.1"/>
    </source>
</evidence>
<dbReference type="EMBL" id="KN823090">
    <property type="protein sequence ID" value="KIO23229.1"/>
    <property type="molecule type" value="Genomic_DNA"/>
</dbReference>
<evidence type="ECO:0000313" key="3">
    <source>
        <dbReference type="Proteomes" id="UP000054248"/>
    </source>
</evidence>